<dbReference type="EMBL" id="VYKK01000015">
    <property type="protein sequence ID" value="KAA9004178.1"/>
    <property type="molecule type" value="Genomic_DNA"/>
</dbReference>
<proteinExistence type="predicted"/>
<sequence>MESFILTRRQMSLLMASLTEQSTICPLAVLQQAWGGAHPAAIAEGTAREALLSTHIPPILGKIIKASRFRGLSLHEIAELGALVEYSTISITAMQNWVKRDFREYLGSPRQGKKYSLNQAALLLMVDDLKAALDFESIRRLFGKLFRHPDTDADDIMEPFQVYGAYAELFEYCRSEGLQERERVARAISAWIEGFEGTAGGQAGEADRAGGLPVSGKWRSRIARLGLGERETLRQTLHIALVAVQACACQALARQYANAVLFLDA</sequence>
<protein>
    <submittedName>
        <fullName evidence="1">DUF1836 domain-containing protein</fullName>
    </submittedName>
</protein>
<comment type="caution">
    <text evidence="1">The sequence shown here is derived from an EMBL/GenBank/DDBJ whole genome shotgun (WGS) entry which is preliminary data.</text>
</comment>
<dbReference type="PANTHER" id="PTHR40056">
    <property type="entry name" value="HYPOTHETICAL CYTOSOLIC PROTEIN"/>
    <property type="match status" value="1"/>
</dbReference>
<dbReference type="Pfam" id="PF08876">
    <property type="entry name" value="DUF1836"/>
    <property type="match status" value="1"/>
</dbReference>
<reference evidence="1 2" key="1">
    <citation type="submission" date="2019-09" db="EMBL/GenBank/DDBJ databases">
        <title>Bacillus ochoae sp. nov., Paenibacillus whitsoniae sp. nov., Paenibacillus spiritus sp. nov. Isolated from the Mars Exploration Rover during spacecraft assembly.</title>
        <authorList>
            <person name="Seuylemezian A."/>
            <person name="Vaishampayan P."/>
        </authorList>
    </citation>
    <scope>NUCLEOTIDE SEQUENCE [LARGE SCALE GENOMIC DNA]</scope>
    <source>
        <strain evidence="1 2">MER_111</strain>
    </source>
</reference>
<name>A0A5J5G8U7_9BACL</name>
<evidence type="ECO:0000313" key="2">
    <source>
        <dbReference type="Proteomes" id="UP000367750"/>
    </source>
</evidence>
<keyword evidence="2" id="KW-1185">Reference proteome</keyword>
<gene>
    <name evidence="1" type="ORF">F4V43_12345</name>
</gene>
<accession>A0A5J5G8U7</accession>
<dbReference type="OrthoDB" id="2351599at2"/>
<dbReference type="InterPro" id="IPR014975">
    <property type="entry name" value="DUF1836"/>
</dbReference>
<dbReference type="AlphaFoldDB" id="A0A5J5G8U7"/>
<dbReference type="PANTHER" id="PTHR40056:SF1">
    <property type="entry name" value="DUF1836 DOMAIN-CONTAINING PROTEIN"/>
    <property type="match status" value="1"/>
</dbReference>
<dbReference type="RefSeq" id="WP_150458530.1">
    <property type="nucleotide sequence ID" value="NZ_VYKK01000015.1"/>
</dbReference>
<dbReference type="Proteomes" id="UP000367750">
    <property type="component" value="Unassembled WGS sequence"/>
</dbReference>
<evidence type="ECO:0000313" key="1">
    <source>
        <dbReference type="EMBL" id="KAA9004178.1"/>
    </source>
</evidence>
<organism evidence="1 2">
    <name type="scientific">Paenibacillus spiritus</name>
    <dbReference type="NCBI Taxonomy" id="2496557"/>
    <lineage>
        <taxon>Bacteria</taxon>
        <taxon>Bacillati</taxon>
        <taxon>Bacillota</taxon>
        <taxon>Bacilli</taxon>
        <taxon>Bacillales</taxon>
        <taxon>Paenibacillaceae</taxon>
        <taxon>Paenibacillus</taxon>
    </lineage>
</organism>